<evidence type="ECO:0000313" key="2">
    <source>
        <dbReference type="EMBL" id="EMI18258.1"/>
    </source>
</evidence>
<gene>
    <name evidence="2" type="ORF">RMSM_04819</name>
</gene>
<dbReference type="Proteomes" id="UP000011991">
    <property type="component" value="Unassembled WGS sequence"/>
</dbReference>
<keyword evidence="3" id="KW-1185">Reference proteome</keyword>
<protein>
    <submittedName>
        <fullName evidence="2">Uncharacterized protein</fullName>
    </submittedName>
</protein>
<reference evidence="2 3" key="1">
    <citation type="journal article" date="2013" name="Mar. Genomics">
        <title>Expression of sulfatases in Rhodopirellula baltica and the diversity of sulfatases in the genus Rhodopirellula.</title>
        <authorList>
            <person name="Wegner C.E."/>
            <person name="Richter-Heitmann T."/>
            <person name="Klindworth A."/>
            <person name="Klockow C."/>
            <person name="Richter M."/>
            <person name="Achstetter T."/>
            <person name="Glockner F.O."/>
            <person name="Harder J."/>
        </authorList>
    </citation>
    <scope>NUCLEOTIDE SEQUENCE [LARGE SCALE GENOMIC DNA]</scope>
    <source>
        <strain evidence="2 3">SM1</strain>
    </source>
</reference>
<feature type="region of interest" description="Disordered" evidence="1">
    <location>
        <begin position="1"/>
        <end position="26"/>
    </location>
</feature>
<proteinExistence type="predicted"/>
<evidence type="ECO:0000256" key="1">
    <source>
        <dbReference type="SAM" id="MobiDB-lite"/>
    </source>
</evidence>
<name>M5RFL3_9BACT</name>
<comment type="caution">
    <text evidence="2">The sequence shown here is derived from an EMBL/GenBank/DDBJ whole genome shotgun (WGS) entry which is preliminary data.</text>
</comment>
<dbReference type="EMBL" id="ANOG01000687">
    <property type="protein sequence ID" value="EMI18258.1"/>
    <property type="molecule type" value="Genomic_DNA"/>
</dbReference>
<dbReference type="AlphaFoldDB" id="M5RFL3"/>
<organism evidence="2 3">
    <name type="scientific">Rhodopirellula maiorica SM1</name>
    <dbReference type="NCBI Taxonomy" id="1265738"/>
    <lineage>
        <taxon>Bacteria</taxon>
        <taxon>Pseudomonadati</taxon>
        <taxon>Planctomycetota</taxon>
        <taxon>Planctomycetia</taxon>
        <taxon>Pirellulales</taxon>
        <taxon>Pirellulaceae</taxon>
        <taxon>Novipirellula</taxon>
    </lineage>
</organism>
<evidence type="ECO:0000313" key="3">
    <source>
        <dbReference type="Proteomes" id="UP000011991"/>
    </source>
</evidence>
<sequence>MPHNGAVQQAAGNDLTITKTAPTAAPLQPKVLRFPQLTLSE</sequence>
<accession>M5RFL3</accession>
<feature type="compositionally biased region" description="Polar residues" evidence="1">
    <location>
        <begin position="1"/>
        <end position="21"/>
    </location>
</feature>